<comment type="caution">
    <text evidence="5">The sequence shown here is derived from an EMBL/GenBank/DDBJ whole genome shotgun (WGS) entry which is preliminary data.</text>
</comment>
<dbReference type="OrthoDB" id="20729at2759"/>
<dbReference type="InParanoid" id="A0A401GNQ6"/>
<dbReference type="GeneID" id="38780749"/>
<gene>
    <name evidence="5" type="ORF">SCP_0508890</name>
</gene>
<name>A0A401GNQ6_9APHY</name>
<dbReference type="Pfam" id="PF13934">
    <property type="entry name" value="ELYS"/>
    <property type="match status" value="1"/>
</dbReference>
<feature type="compositionally biased region" description="Acidic residues" evidence="3">
    <location>
        <begin position="681"/>
        <end position="693"/>
    </location>
</feature>
<proteinExistence type="predicted"/>
<feature type="compositionally biased region" description="Basic and acidic residues" evidence="3">
    <location>
        <begin position="568"/>
        <end position="578"/>
    </location>
</feature>
<dbReference type="RefSeq" id="XP_027614745.1">
    <property type="nucleotide sequence ID" value="XM_027758944.1"/>
</dbReference>
<accession>A0A401GNQ6</accession>
<protein>
    <recommendedName>
        <fullName evidence="4">ELYS-like domain-containing protein</fullName>
    </recommendedName>
</protein>
<sequence length="776" mass="84575">MEVDETADGLLTLFDITLENFPWRPPVPQEIEARRVQLADVLIFDILLASGGIRHASILYPPADAHALQRLLDAIVSSTYDALKQDCLIYFLLRWHRDGREQQFMKDRCISPQFVALADAYWYLDTGIDVGKGISLLADARLNKDYTSKILQVLSLTDTPGAFIRQYVRTAKPLLTEPDDIDAYALALAESSLMEAWQYQRTFSEKTDTRRQLLRGILDWCLTPRPRATPLKHLLAFPFSDYEQSSVNSYALNPPAGLPPHSVSAIQDLVCLRLVQSGQFAAAIVLDRRFSNVSGSGGVGDRSERAAHERRQMMDELMTLMPAAERLLLELELEQLAQGKGEPSLSASCSASPWTTRASDLNMSWENVRAPLAANGASISAGAKTARVDSPLPPIPRRSGAPRFGMSVPAHQAVPDDDMLPPLIPTTQAPHIPTSISAPPKPPIFHSTFAPRKSLGSTPFAGLSSQPFAAGQPFSPLQNSRGPALQARPGSLFELAGSANQKPNAFYQPPPPATGKRPFGQDAPRPAVPPPPRSAPQKAVTPTQPDEDVTMEPGEPPEHVGNGSARAGEQHADGERVSAEFSVSVFSRPLPPDTLADDEKPRPAQPELRQKSTSLMPPGAFLPDSDESESERLPTPVVPAPAPTHARRRKPEPRTPSPPSAHTRSARRGLRRSIPGALMPDDGDDEEEEEEDTVPPLPPTTARRPTRRARARSSAESVDSQDDEPPTPARLRRSSRLSAAPAHEEEVVPATPAKTRRQSTRPSTGTTPAKTARKKR</sequence>
<evidence type="ECO:0000256" key="2">
    <source>
        <dbReference type="ARBA" id="ARBA00023242"/>
    </source>
</evidence>
<evidence type="ECO:0000256" key="3">
    <source>
        <dbReference type="SAM" id="MobiDB-lite"/>
    </source>
</evidence>
<dbReference type="EMBL" id="BFAD01000005">
    <property type="protein sequence ID" value="GBE83832.1"/>
    <property type="molecule type" value="Genomic_DNA"/>
</dbReference>
<feature type="region of interest" description="Disordered" evidence="3">
    <location>
        <begin position="456"/>
        <end position="485"/>
    </location>
</feature>
<feature type="compositionally biased region" description="Polar residues" evidence="3">
    <location>
        <begin position="760"/>
        <end position="769"/>
    </location>
</feature>
<evidence type="ECO:0000259" key="4">
    <source>
        <dbReference type="Pfam" id="PF13934"/>
    </source>
</evidence>
<keyword evidence="6" id="KW-1185">Reference proteome</keyword>
<keyword evidence="2" id="KW-0539">Nucleus</keyword>
<reference evidence="5 6" key="1">
    <citation type="journal article" date="2018" name="Sci. Rep.">
        <title>Genome sequence of the cauliflower mushroom Sparassis crispa (Hanabiratake) and its association with beneficial usage.</title>
        <authorList>
            <person name="Kiyama R."/>
            <person name="Furutani Y."/>
            <person name="Kawaguchi K."/>
            <person name="Nakanishi T."/>
        </authorList>
    </citation>
    <scope>NUCLEOTIDE SEQUENCE [LARGE SCALE GENOMIC DNA]</scope>
</reference>
<organism evidence="5 6">
    <name type="scientific">Sparassis crispa</name>
    <dbReference type="NCBI Taxonomy" id="139825"/>
    <lineage>
        <taxon>Eukaryota</taxon>
        <taxon>Fungi</taxon>
        <taxon>Dikarya</taxon>
        <taxon>Basidiomycota</taxon>
        <taxon>Agaricomycotina</taxon>
        <taxon>Agaricomycetes</taxon>
        <taxon>Polyporales</taxon>
        <taxon>Sparassidaceae</taxon>
        <taxon>Sparassis</taxon>
    </lineage>
</organism>
<feature type="domain" description="ELYS-like" evidence="4">
    <location>
        <begin position="42"/>
        <end position="252"/>
    </location>
</feature>
<evidence type="ECO:0000313" key="5">
    <source>
        <dbReference type="EMBL" id="GBE83832.1"/>
    </source>
</evidence>
<dbReference type="GO" id="GO:0005634">
    <property type="term" value="C:nucleus"/>
    <property type="evidence" value="ECO:0007669"/>
    <property type="project" value="UniProtKB-SubCell"/>
</dbReference>
<comment type="subcellular location">
    <subcellularLocation>
        <location evidence="1">Nucleus</location>
    </subcellularLocation>
</comment>
<dbReference type="AlphaFoldDB" id="A0A401GNQ6"/>
<evidence type="ECO:0000256" key="1">
    <source>
        <dbReference type="ARBA" id="ARBA00004123"/>
    </source>
</evidence>
<dbReference type="STRING" id="139825.A0A401GNQ6"/>
<dbReference type="InterPro" id="IPR025151">
    <property type="entry name" value="ELYS_dom"/>
</dbReference>
<evidence type="ECO:0000313" key="6">
    <source>
        <dbReference type="Proteomes" id="UP000287166"/>
    </source>
</evidence>
<feature type="region of interest" description="Disordered" evidence="3">
    <location>
        <begin position="501"/>
        <end position="776"/>
    </location>
</feature>
<dbReference type="Proteomes" id="UP000287166">
    <property type="component" value="Unassembled WGS sequence"/>
</dbReference>